<dbReference type="Proteomes" id="UP000225320">
    <property type="component" value="Unassembled WGS sequence"/>
</dbReference>
<sequence>MVFVDLESSLQQKFLTDLRGGVRMLLQEIDYIVVEEGRTFITDVFVEQVIVYLEKTSFFQKWIEVDFSAVELTELLHLIEKSMRRRKSTLRQRNYFNSLLYELGLRENIPTDYLYMKKRLLQLEHLKEQQKAARFQIPASKQQIKLLKSAWKKTFKRALEIPENIKQGEVNELFSRIHRKQFKIQRGHRGNSRK</sequence>
<dbReference type="AlphaFoldDB" id="A0A2B7V0Y9"/>
<protein>
    <submittedName>
        <fullName evidence="1">Uncharacterized protein</fullName>
    </submittedName>
</protein>
<organism evidence="1 2">
    <name type="scientific">Bacillus toyonensis</name>
    <dbReference type="NCBI Taxonomy" id="155322"/>
    <lineage>
        <taxon>Bacteria</taxon>
        <taxon>Bacillati</taxon>
        <taxon>Bacillota</taxon>
        <taxon>Bacilli</taxon>
        <taxon>Bacillales</taxon>
        <taxon>Bacillaceae</taxon>
        <taxon>Bacillus</taxon>
        <taxon>Bacillus cereus group</taxon>
    </lineage>
</organism>
<evidence type="ECO:0000313" key="2">
    <source>
        <dbReference type="Proteomes" id="UP000225320"/>
    </source>
</evidence>
<reference evidence="1 2" key="1">
    <citation type="submission" date="2017-09" db="EMBL/GenBank/DDBJ databases">
        <title>Large-scale bioinformatics analysis of Bacillus genomes uncovers conserved roles of natural products in bacterial physiology.</title>
        <authorList>
            <consortium name="Agbiome Team Llc"/>
            <person name="Bleich R.M."/>
            <person name="Grubbs K.J."/>
            <person name="Santa Maria K.C."/>
            <person name="Allen S.E."/>
            <person name="Farag S."/>
            <person name="Shank E.A."/>
            <person name="Bowers A."/>
        </authorList>
    </citation>
    <scope>NUCLEOTIDE SEQUENCE [LARGE SCALE GENOMIC DNA]</scope>
    <source>
        <strain evidence="1 2">AFS094862</strain>
    </source>
</reference>
<comment type="caution">
    <text evidence="1">The sequence shown here is derived from an EMBL/GenBank/DDBJ whole genome shotgun (WGS) entry which is preliminary data.</text>
</comment>
<accession>A0A2B7V0Y9</accession>
<proteinExistence type="predicted"/>
<gene>
    <name evidence="1" type="ORF">CON73_32665</name>
</gene>
<dbReference type="RefSeq" id="WP_098072231.1">
    <property type="nucleotide sequence ID" value="NZ_NUAZ01000420.1"/>
</dbReference>
<evidence type="ECO:0000313" key="1">
    <source>
        <dbReference type="EMBL" id="PGG78000.1"/>
    </source>
</evidence>
<name>A0A2B7V0Y9_9BACI</name>
<dbReference type="EMBL" id="NVOI01000245">
    <property type="protein sequence ID" value="PGG78000.1"/>
    <property type="molecule type" value="Genomic_DNA"/>
</dbReference>